<dbReference type="GO" id="GO:0000053">
    <property type="term" value="P:argininosuccinate metabolic process"/>
    <property type="evidence" value="ECO:0007669"/>
    <property type="project" value="TreeGrafter"/>
</dbReference>
<dbReference type="SUPFAM" id="SSF52335">
    <property type="entry name" value="Methylglyoxal synthase-like"/>
    <property type="match status" value="1"/>
</dbReference>
<dbReference type="InterPro" id="IPR023434">
    <property type="entry name" value="Arginosuc_synth_type_1_subfam"/>
</dbReference>
<evidence type="ECO:0000256" key="4">
    <source>
        <dbReference type="ARBA" id="ARBA00022571"/>
    </source>
</evidence>
<keyword evidence="5 9" id="KW-0436">Ligase</keyword>
<keyword evidence="4 9" id="KW-0055">Arginine biosynthesis</keyword>
<dbReference type="InterPro" id="IPR001518">
    <property type="entry name" value="Arginosuc_synth"/>
</dbReference>
<evidence type="ECO:0000256" key="6">
    <source>
        <dbReference type="ARBA" id="ARBA00022605"/>
    </source>
</evidence>
<keyword evidence="6 9" id="KW-0028">Amino-acid biosynthesis</keyword>
<keyword evidence="9" id="KW-0963">Cytoplasm</keyword>
<feature type="binding site" evidence="9">
    <location>
        <position position="142"/>
    </location>
    <ligand>
        <name>L-citrulline</name>
        <dbReference type="ChEBI" id="CHEBI:57743"/>
    </ligand>
</feature>
<comment type="caution">
    <text evidence="11">The sequence shown here is derived from an EMBL/GenBank/DDBJ whole genome shotgun (WGS) entry which is preliminary data.</text>
</comment>
<feature type="binding site" evidence="9">
    <location>
        <position position="102"/>
    </location>
    <ligand>
        <name>L-citrulline</name>
        <dbReference type="ChEBI" id="CHEBI:57743"/>
    </ligand>
</feature>
<dbReference type="FunFam" id="3.90.1260.10:FF:000007">
    <property type="entry name" value="Argininosuccinate synthase"/>
    <property type="match status" value="1"/>
</dbReference>
<dbReference type="InterPro" id="IPR036914">
    <property type="entry name" value="MGS-like_dom_sf"/>
</dbReference>
<dbReference type="EMBL" id="WFLM01000001">
    <property type="protein sequence ID" value="KAB8040417.1"/>
    <property type="molecule type" value="Genomic_DNA"/>
</dbReference>
<dbReference type="Pfam" id="PF20979">
    <property type="entry name" value="Arginosuc_syn_C"/>
    <property type="match status" value="1"/>
</dbReference>
<dbReference type="CDD" id="cd01999">
    <property type="entry name" value="ASS"/>
    <property type="match status" value="1"/>
</dbReference>
<evidence type="ECO:0000256" key="2">
    <source>
        <dbReference type="ARBA" id="ARBA00011881"/>
    </source>
</evidence>
<comment type="catalytic activity">
    <reaction evidence="9">
        <text>L-citrulline + L-aspartate + ATP = 2-(N(omega)-L-arginino)succinate + AMP + diphosphate + H(+)</text>
        <dbReference type="Rhea" id="RHEA:10932"/>
        <dbReference type="ChEBI" id="CHEBI:15378"/>
        <dbReference type="ChEBI" id="CHEBI:29991"/>
        <dbReference type="ChEBI" id="CHEBI:30616"/>
        <dbReference type="ChEBI" id="CHEBI:33019"/>
        <dbReference type="ChEBI" id="CHEBI:57472"/>
        <dbReference type="ChEBI" id="CHEBI:57743"/>
        <dbReference type="ChEBI" id="CHEBI:456215"/>
        <dbReference type="EC" id="6.3.4.5"/>
    </reaction>
</comment>
<dbReference type="EC" id="6.3.4.5" evidence="3 9"/>
<evidence type="ECO:0000313" key="12">
    <source>
        <dbReference type="Proteomes" id="UP000437748"/>
    </source>
</evidence>
<dbReference type="PANTHER" id="PTHR11587">
    <property type="entry name" value="ARGININOSUCCINATE SYNTHASE"/>
    <property type="match status" value="1"/>
</dbReference>
<accession>A0A6N6VXG8</accession>
<sequence>MTDYVKVASYEGRKGEIRKVVLLYSGGLDTSVMLKWIQEYYNAEVIALTIDIGQQADNLEEIRQKALKLGALKAYVIDAKKEFAYHYLAKGIKANARYQGDYHLATPLGRPLLAKIAVDIAREENCDCIAHGCTGKGNDQVRIEGTVLTLAPEMKIIAPVREWGMGRDEELEYARVHNIPVKQTKDSPYSYDDNMWGVSAEGGEIENPALIPNLPAILQVCNIIEKTPHESQLVKLGFLRGIPVQLNGIDMDLPSIILELNKIGALHGVGVTHHLEDRVVGLKVRGVYESPAAHTIIRAHETLEKFVCTRQENEFKSVVDQKWGYLCYGALWHEPLMDDLNAFIEKINEKVTGLVTIKLFKGRADVVAVETPNSIFDEKLATFMKSNAFNQNASAGFTEIYTMQMRLSQEKERYALVSVGGDENKEKFAPLIAELQKQGFLLFATKGTHAYLAKQGVKSILVHKANEESHKPNLIDLLKQNRFDLVVNVPTPSKPISEEIDGKNIRNWSVKNGVQLITDYEVFKVTVEKMAKSAKSGLSKLSESTKKPALL</sequence>
<dbReference type="NCBIfam" id="NF001770">
    <property type="entry name" value="PRK00509.1"/>
    <property type="match status" value="1"/>
</dbReference>
<evidence type="ECO:0000256" key="8">
    <source>
        <dbReference type="ARBA" id="ARBA00022840"/>
    </source>
</evidence>
<dbReference type="GO" id="GO:0005737">
    <property type="term" value="C:cytoplasm"/>
    <property type="evidence" value="ECO:0007669"/>
    <property type="project" value="UniProtKB-SubCell"/>
</dbReference>
<dbReference type="HAMAP" id="MF_00005">
    <property type="entry name" value="Arg_succ_synth_type1"/>
    <property type="match status" value="1"/>
</dbReference>
<feature type="domain" description="MGS-like" evidence="10">
    <location>
        <begin position="405"/>
        <end position="551"/>
    </location>
</feature>
<dbReference type="InterPro" id="IPR048267">
    <property type="entry name" value="Arginosuc_syn_N"/>
</dbReference>
<evidence type="ECO:0000313" key="11">
    <source>
        <dbReference type="EMBL" id="KAB8040417.1"/>
    </source>
</evidence>
<feature type="binding site" evidence="9">
    <location>
        <position position="199"/>
    </location>
    <ligand>
        <name>L-citrulline</name>
        <dbReference type="ChEBI" id="CHEBI:57743"/>
    </ligand>
</feature>
<name>A0A6N6VXG8_9BACT</name>
<dbReference type="InterPro" id="IPR018223">
    <property type="entry name" value="Arginosuc_synth_CS"/>
</dbReference>
<feature type="binding site" evidence="9">
    <location>
        <begin position="23"/>
        <end position="31"/>
    </location>
    <ligand>
        <name>ATP</name>
        <dbReference type="ChEBI" id="CHEBI:30616"/>
    </ligand>
</feature>
<feature type="binding site" evidence="9">
    <location>
        <position position="139"/>
    </location>
    <ligand>
        <name>L-aspartate</name>
        <dbReference type="ChEBI" id="CHEBI:29991"/>
    </ligand>
</feature>
<dbReference type="InterPro" id="IPR024074">
    <property type="entry name" value="AS_cat/multimer_dom_body"/>
</dbReference>
<organism evidence="11 12">
    <name type="scientific">Silvanigrella paludirubra</name>
    <dbReference type="NCBI Taxonomy" id="2499159"/>
    <lineage>
        <taxon>Bacteria</taxon>
        <taxon>Pseudomonadati</taxon>
        <taxon>Bdellovibrionota</taxon>
        <taxon>Oligoflexia</taxon>
        <taxon>Silvanigrellales</taxon>
        <taxon>Silvanigrellaceae</taxon>
        <taxon>Silvanigrella</taxon>
    </lineage>
</organism>
<keyword evidence="8 9" id="KW-0067">ATP-binding</keyword>
<evidence type="ECO:0000256" key="9">
    <source>
        <dbReference type="HAMAP-Rule" id="MF_00005"/>
    </source>
</evidence>
<dbReference type="FunFam" id="3.40.50.620:FF:000019">
    <property type="entry name" value="Argininosuccinate synthase"/>
    <property type="match status" value="1"/>
</dbReference>
<dbReference type="PROSITE" id="PS51855">
    <property type="entry name" value="MGS"/>
    <property type="match status" value="1"/>
</dbReference>
<comment type="subcellular location">
    <subcellularLocation>
        <location evidence="9">Cytoplasm</location>
    </subcellularLocation>
</comment>
<feature type="binding site" evidence="9">
    <location>
        <position position="138"/>
    </location>
    <ligand>
        <name>L-aspartate</name>
        <dbReference type="ChEBI" id="CHEBI:29991"/>
    </ligand>
</feature>
<keyword evidence="12" id="KW-1185">Reference proteome</keyword>
<dbReference type="RefSeq" id="WP_153417932.1">
    <property type="nucleotide sequence ID" value="NZ_WFLM01000001.1"/>
</dbReference>
<comment type="similarity">
    <text evidence="9">Belongs to the argininosuccinate synthase family. Type 1 subfamily.</text>
</comment>
<dbReference type="InterPro" id="IPR011607">
    <property type="entry name" value="MGS-like_dom"/>
</dbReference>
<feature type="binding site" evidence="9">
    <location>
        <position position="288"/>
    </location>
    <ligand>
        <name>L-citrulline</name>
        <dbReference type="ChEBI" id="CHEBI:57743"/>
    </ligand>
</feature>
<comment type="subunit">
    <text evidence="2 9">Homotetramer.</text>
</comment>
<dbReference type="UniPathway" id="UPA00068">
    <property type="reaction ID" value="UER00113"/>
</dbReference>
<dbReference type="InterPro" id="IPR048268">
    <property type="entry name" value="Arginosuc_syn_C"/>
</dbReference>
<reference evidence="11 12" key="1">
    <citation type="submission" date="2019-10" db="EMBL/GenBank/DDBJ databases">
        <title>New species of Slilvanegrellaceae.</title>
        <authorList>
            <person name="Pitt A."/>
            <person name="Hahn M.W."/>
        </authorList>
    </citation>
    <scope>NUCLEOTIDE SEQUENCE [LARGE SCALE GENOMIC DNA]</scope>
    <source>
        <strain evidence="11 12">SP-Ram-0.45-NSY-1</strain>
    </source>
</reference>
<feature type="binding site" evidence="9">
    <location>
        <position position="138"/>
    </location>
    <ligand>
        <name>L-citrulline</name>
        <dbReference type="ChEBI" id="CHEBI:57743"/>
    </ligand>
</feature>
<dbReference type="SMART" id="SM00851">
    <property type="entry name" value="MGS"/>
    <property type="match status" value="1"/>
</dbReference>
<dbReference type="GO" id="GO:0000050">
    <property type="term" value="P:urea cycle"/>
    <property type="evidence" value="ECO:0007669"/>
    <property type="project" value="TreeGrafter"/>
</dbReference>
<dbReference type="GO" id="GO:0006526">
    <property type="term" value="P:L-arginine biosynthetic process"/>
    <property type="evidence" value="ECO:0007669"/>
    <property type="project" value="UniProtKB-UniRule"/>
</dbReference>
<evidence type="ECO:0000256" key="3">
    <source>
        <dbReference type="ARBA" id="ARBA00012286"/>
    </source>
</evidence>
<dbReference type="GO" id="GO:0005524">
    <property type="term" value="F:ATP binding"/>
    <property type="evidence" value="ECO:0007669"/>
    <property type="project" value="UniProtKB-UniRule"/>
</dbReference>
<feature type="binding site" evidence="9">
    <location>
        <position position="190"/>
    </location>
    <ligand>
        <name>L-citrulline</name>
        <dbReference type="ChEBI" id="CHEBI:57743"/>
    </ligand>
</feature>
<comment type="caution">
    <text evidence="9">Lacks conserved residue(s) required for the propagation of feature annotation.</text>
</comment>
<dbReference type="AlphaFoldDB" id="A0A6N6VXG8"/>
<dbReference type="Proteomes" id="UP000437748">
    <property type="component" value="Unassembled WGS sequence"/>
</dbReference>
<dbReference type="Gene3D" id="3.90.1260.10">
    <property type="entry name" value="Argininosuccinate synthetase, chain A, domain 2"/>
    <property type="match status" value="1"/>
</dbReference>
<dbReference type="InterPro" id="IPR014729">
    <property type="entry name" value="Rossmann-like_a/b/a_fold"/>
</dbReference>
<dbReference type="NCBIfam" id="TIGR00032">
    <property type="entry name" value="argG"/>
    <property type="match status" value="1"/>
</dbReference>
<evidence type="ECO:0000256" key="1">
    <source>
        <dbReference type="ARBA" id="ARBA00004967"/>
    </source>
</evidence>
<dbReference type="Gene3D" id="1.20.5.470">
    <property type="entry name" value="Single helix bin"/>
    <property type="match status" value="1"/>
</dbReference>
<dbReference type="Pfam" id="PF00764">
    <property type="entry name" value="Arginosuc_synth"/>
    <property type="match status" value="1"/>
</dbReference>
<evidence type="ECO:0000259" key="10">
    <source>
        <dbReference type="PROSITE" id="PS51855"/>
    </source>
</evidence>
<dbReference type="PROSITE" id="PS00564">
    <property type="entry name" value="ARGININOSUCCIN_SYN_1"/>
    <property type="match status" value="1"/>
</dbReference>
<proteinExistence type="inferred from homology"/>
<feature type="binding site" evidence="9">
    <location>
        <position position="134"/>
    </location>
    <ligand>
        <name>L-aspartate</name>
        <dbReference type="ChEBI" id="CHEBI:29991"/>
    </ligand>
</feature>
<dbReference type="GO" id="GO:0004055">
    <property type="term" value="F:argininosuccinate synthase activity"/>
    <property type="evidence" value="ECO:0007669"/>
    <property type="project" value="UniProtKB-UniRule"/>
</dbReference>
<keyword evidence="7 9" id="KW-0547">Nucleotide-binding</keyword>
<dbReference type="Gene3D" id="3.40.50.620">
    <property type="entry name" value="HUPs"/>
    <property type="match status" value="1"/>
</dbReference>
<feature type="binding site" evidence="9">
    <location>
        <position position="132"/>
    </location>
    <ligand>
        <name>ATP</name>
        <dbReference type="ChEBI" id="CHEBI:30616"/>
    </ligand>
</feature>
<dbReference type="SUPFAM" id="SSF69864">
    <property type="entry name" value="Argininosuccinate synthetase, C-terminal domain"/>
    <property type="match status" value="1"/>
</dbReference>
<dbReference type="SUPFAM" id="SSF52402">
    <property type="entry name" value="Adenine nucleotide alpha hydrolases-like"/>
    <property type="match status" value="1"/>
</dbReference>
<comment type="pathway">
    <text evidence="1 9">Amino-acid biosynthesis; L-arginine biosynthesis; L-arginine from L-ornithine and carbamoyl phosphate: step 2/3.</text>
</comment>
<dbReference type="Pfam" id="PF02142">
    <property type="entry name" value="MGS"/>
    <property type="match status" value="1"/>
</dbReference>
<protein>
    <recommendedName>
        <fullName evidence="3 9">Argininosuccinate synthase</fullName>
        <ecNumber evidence="3 9">6.3.4.5</ecNumber>
    </recommendedName>
    <alternativeName>
        <fullName evidence="9">Citrulline--aspartate ligase</fullName>
    </alternativeName>
</protein>
<evidence type="ECO:0000256" key="5">
    <source>
        <dbReference type="ARBA" id="ARBA00022598"/>
    </source>
</evidence>
<evidence type="ECO:0000256" key="7">
    <source>
        <dbReference type="ARBA" id="ARBA00022741"/>
    </source>
</evidence>
<dbReference type="PANTHER" id="PTHR11587:SF2">
    <property type="entry name" value="ARGININOSUCCINATE SYNTHASE"/>
    <property type="match status" value="1"/>
</dbReference>
<feature type="binding site" evidence="9">
    <location>
        <position position="276"/>
    </location>
    <ligand>
        <name>L-citrulline</name>
        <dbReference type="ChEBI" id="CHEBI:57743"/>
    </ligand>
</feature>
<dbReference type="Gene3D" id="3.40.50.1380">
    <property type="entry name" value="Methylglyoxal synthase-like domain"/>
    <property type="match status" value="1"/>
</dbReference>
<gene>
    <name evidence="9" type="primary">argG</name>
    <name evidence="11" type="ORF">GCL60_00440</name>
</gene>
<dbReference type="OrthoDB" id="9801641at2"/>